<dbReference type="SUPFAM" id="SSF52172">
    <property type="entry name" value="CheY-like"/>
    <property type="match status" value="1"/>
</dbReference>
<dbReference type="InterPro" id="IPR024187">
    <property type="entry name" value="Sig_transdc_resp-reg_cit/mal"/>
</dbReference>
<proteinExistence type="predicted"/>
<dbReference type="GO" id="GO:0000156">
    <property type="term" value="F:phosphorelay response regulator activity"/>
    <property type="evidence" value="ECO:0007669"/>
    <property type="project" value="TreeGrafter"/>
</dbReference>
<dbReference type="AlphaFoldDB" id="A0A399J6W0"/>
<dbReference type="InterPro" id="IPR036388">
    <property type="entry name" value="WH-like_DNA-bd_sf"/>
</dbReference>
<keyword evidence="2 9" id="KW-0963">Cytoplasm</keyword>
<dbReference type="RefSeq" id="WP_119425696.1">
    <property type="nucleotide sequence ID" value="NZ_QQXK01000033.1"/>
</dbReference>
<dbReference type="EMBL" id="QQXK01000033">
    <property type="protein sequence ID" value="RII41201.1"/>
    <property type="molecule type" value="Genomic_DNA"/>
</dbReference>
<evidence type="ECO:0000256" key="7">
    <source>
        <dbReference type="ARBA" id="ARBA00023159"/>
    </source>
</evidence>
<keyword evidence="6 9" id="KW-0238">DNA-binding</keyword>
<dbReference type="Gene3D" id="1.10.10.10">
    <property type="entry name" value="Winged helix-like DNA-binding domain superfamily/Winged helix DNA-binding domain"/>
    <property type="match status" value="1"/>
</dbReference>
<keyword evidence="5 9" id="KW-0805">Transcription regulation</keyword>
<dbReference type="PROSITE" id="PS50110">
    <property type="entry name" value="RESPONSE_REGULATORY"/>
    <property type="match status" value="1"/>
</dbReference>
<dbReference type="PANTHER" id="PTHR45526:SF1">
    <property type="entry name" value="TRANSCRIPTIONAL REGULATORY PROTEIN DCUR-RELATED"/>
    <property type="match status" value="1"/>
</dbReference>
<keyword evidence="4 9" id="KW-0902">Two-component regulatory system</keyword>
<dbReference type="InterPro" id="IPR011006">
    <property type="entry name" value="CheY-like_superfamily"/>
</dbReference>
<keyword evidence="13" id="KW-1185">Reference proteome</keyword>
<dbReference type="PANTHER" id="PTHR45526">
    <property type="entry name" value="TRANSCRIPTIONAL REGULATORY PROTEIN DPIA"/>
    <property type="match status" value="1"/>
</dbReference>
<accession>A0A399J6W0</accession>
<evidence type="ECO:0000256" key="4">
    <source>
        <dbReference type="ARBA" id="ARBA00023012"/>
    </source>
</evidence>
<evidence type="ECO:0000256" key="1">
    <source>
        <dbReference type="ARBA" id="ARBA00004496"/>
    </source>
</evidence>
<evidence type="ECO:0000256" key="10">
    <source>
        <dbReference type="PROSITE-ProRule" id="PRU00169"/>
    </source>
</evidence>
<reference evidence="12 13" key="1">
    <citation type="submission" date="2018-07" db="EMBL/GenBank/DDBJ databases">
        <title>Arthrobacter sp. nov., isolated from raw cow's milk with high bacterial count.</title>
        <authorList>
            <person name="Hahne J."/>
            <person name="Isele D."/>
            <person name="Lipski A."/>
        </authorList>
    </citation>
    <scope>NUCLEOTIDE SEQUENCE [LARGE SCALE GENOMIC DNA]</scope>
    <source>
        <strain evidence="12 13">JZ R-35</strain>
    </source>
</reference>
<dbReference type="Pfam" id="PF09339">
    <property type="entry name" value="HTH_IclR"/>
    <property type="match status" value="1"/>
</dbReference>
<organism evidence="12 13">
    <name type="scientific">Galactobacter valiniphilus</name>
    <dbReference type="NCBI Taxonomy" id="2676122"/>
    <lineage>
        <taxon>Bacteria</taxon>
        <taxon>Bacillati</taxon>
        <taxon>Actinomycetota</taxon>
        <taxon>Actinomycetes</taxon>
        <taxon>Micrococcales</taxon>
        <taxon>Micrococcaceae</taxon>
        <taxon>Galactobacter</taxon>
    </lineage>
</organism>
<evidence type="ECO:0000313" key="12">
    <source>
        <dbReference type="EMBL" id="RII41201.1"/>
    </source>
</evidence>
<keyword evidence="3 10" id="KW-0597">Phosphoprotein</keyword>
<evidence type="ECO:0000313" key="13">
    <source>
        <dbReference type="Proteomes" id="UP000265419"/>
    </source>
</evidence>
<protein>
    <recommendedName>
        <fullName evidence="9">Transcriptional regulatory protein</fullName>
    </recommendedName>
</protein>
<keyword evidence="7 9" id="KW-0010">Activator</keyword>
<dbReference type="Gene3D" id="3.40.50.2300">
    <property type="match status" value="1"/>
</dbReference>
<name>A0A399J6W0_9MICC</name>
<sequence length="223" mass="23605">MINVVVVDDDFMVARIHAGFVANEEGFHVAGVAHNAHEATSLVASTRPHLVLLDIHLPDTNGLDLLRELRGIHPDLDALVITAAREQATVGRAVRGGVVGYLMKPFAREDLAVRLQNYRQLVSAVGGEGTAEQATIDRFFGAPPAAAGAPAPPKGLSGETLAKVREAVASAAGDLSASEAAQRVGISRVSARRYLEHLAAQGVLSVELKYGAGRPERRYRAHA</sequence>
<keyword evidence="8 9" id="KW-0804">Transcription</keyword>
<dbReference type="InterPro" id="IPR051271">
    <property type="entry name" value="2C-system_Tx_regulators"/>
</dbReference>
<feature type="modified residue" description="4-aspartylphosphate" evidence="10">
    <location>
        <position position="54"/>
    </location>
</feature>
<gene>
    <name evidence="12" type="ORF">DWB68_13785</name>
</gene>
<evidence type="ECO:0000256" key="5">
    <source>
        <dbReference type="ARBA" id="ARBA00023015"/>
    </source>
</evidence>
<evidence type="ECO:0000256" key="9">
    <source>
        <dbReference type="PIRNR" id="PIRNR006171"/>
    </source>
</evidence>
<dbReference type="PIRSF" id="PIRSF006171">
    <property type="entry name" value="RR_citrat_malat"/>
    <property type="match status" value="1"/>
</dbReference>
<dbReference type="SMART" id="SM00448">
    <property type="entry name" value="REC"/>
    <property type="match status" value="1"/>
</dbReference>
<evidence type="ECO:0000256" key="6">
    <source>
        <dbReference type="ARBA" id="ARBA00023125"/>
    </source>
</evidence>
<comment type="subcellular location">
    <subcellularLocation>
        <location evidence="1 9">Cytoplasm</location>
    </subcellularLocation>
</comment>
<comment type="caution">
    <text evidence="12">The sequence shown here is derived from an EMBL/GenBank/DDBJ whole genome shotgun (WGS) entry which is preliminary data.</text>
</comment>
<evidence type="ECO:0000256" key="8">
    <source>
        <dbReference type="ARBA" id="ARBA00023163"/>
    </source>
</evidence>
<feature type="domain" description="Response regulatory" evidence="11">
    <location>
        <begin position="3"/>
        <end position="119"/>
    </location>
</feature>
<dbReference type="GO" id="GO:0003677">
    <property type="term" value="F:DNA binding"/>
    <property type="evidence" value="ECO:0007669"/>
    <property type="project" value="UniProtKB-KW"/>
</dbReference>
<dbReference type="Proteomes" id="UP000265419">
    <property type="component" value="Unassembled WGS sequence"/>
</dbReference>
<dbReference type="InterPro" id="IPR005471">
    <property type="entry name" value="Tscrpt_reg_IclR_N"/>
</dbReference>
<dbReference type="GO" id="GO:0003700">
    <property type="term" value="F:DNA-binding transcription factor activity"/>
    <property type="evidence" value="ECO:0007669"/>
    <property type="project" value="InterPro"/>
</dbReference>
<evidence type="ECO:0000259" key="11">
    <source>
        <dbReference type="PROSITE" id="PS50110"/>
    </source>
</evidence>
<evidence type="ECO:0000256" key="3">
    <source>
        <dbReference type="ARBA" id="ARBA00022553"/>
    </source>
</evidence>
<evidence type="ECO:0000256" key="2">
    <source>
        <dbReference type="ARBA" id="ARBA00022490"/>
    </source>
</evidence>
<dbReference type="Pfam" id="PF00072">
    <property type="entry name" value="Response_reg"/>
    <property type="match status" value="1"/>
</dbReference>
<dbReference type="GO" id="GO:0005737">
    <property type="term" value="C:cytoplasm"/>
    <property type="evidence" value="ECO:0007669"/>
    <property type="project" value="UniProtKB-SubCell"/>
</dbReference>
<dbReference type="InterPro" id="IPR001789">
    <property type="entry name" value="Sig_transdc_resp-reg_receiver"/>
</dbReference>